<reference evidence="10 11" key="1">
    <citation type="submission" date="2010-01" db="EMBL/GenBank/DDBJ databases">
        <title>The complete genome of Thermobispora bispora DSM 43833.</title>
        <authorList>
            <consortium name="US DOE Joint Genome Institute (JGI-PGF)"/>
            <person name="Lucas S."/>
            <person name="Copeland A."/>
            <person name="Lapidus A."/>
            <person name="Glavina del Rio T."/>
            <person name="Dalin E."/>
            <person name="Tice H."/>
            <person name="Bruce D."/>
            <person name="Goodwin L."/>
            <person name="Pitluck S."/>
            <person name="Kyrpides N."/>
            <person name="Mavromatis K."/>
            <person name="Ivanova N."/>
            <person name="Mikhailova N."/>
            <person name="Chertkov O."/>
            <person name="Brettin T."/>
            <person name="Detter J.C."/>
            <person name="Han C."/>
            <person name="Larimer F."/>
            <person name="Land M."/>
            <person name="Hauser L."/>
            <person name="Markowitz V."/>
            <person name="Cheng J.-F."/>
            <person name="Hugenholtz P."/>
            <person name="Woyke T."/>
            <person name="Wu D."/>
            <person name="Jando M."/>
            <person name="Schneider S."/>
            <person name="Klenk H.-P."/>
            <person name="Eisen J.A."/>
        </authorList>
    </citation>
    <scope>NUCLEOTIDE SEQUENCE [LARGE SCALE GENOMIC DNA]</scope>
    <source>
        <strain evidence="11">ATCC 19993 / DSM 43833 / CBS 139.67 / JCM 10125 / KCTC 9307 / NBRC 14880 / R51</strain>
    </source>
</reference>
<evidence type="ECO:0000259" key="9">
    <source>
        <dbReference type="PROSITE" id="PS50929"/>
    </source>
</evidence>
<dbReference type="GO" id="GO:0016887">
    <property type="term" value="F:ATP hydrolysis activity"/>
    <property type="evidence" value="ECO:0007669"/>
    <property type="project" value="InterPro"/>
</dbReference>
<dbReference type="GO" id="GO:0005886">
    <property type="term" value="C:plasma membrane"/>
    <property type="evidence" value="ECO:0007669"/>
    <property type="project" value="UniProtKB-SubCell"/>
</dbReference>
<keyword evidence="3" id="KW-0547">Nucleotide-binding</keyword>
<protein>
    <submittedName>
        <fullName evidence="10">ABC transporter related protein</fullName>
    </submittedName>
</protein>
<dbReference type="PROSITE" id="PS50929">
    <property type="entry name" value="ABC_TM1F"/>
    <property type="match status" value="1"/>
</dbReference>
<dbReference type="HOGENOM" id="CLU_000604_84_9_11"/>
<evidence type="ECO:0000313" key="10">
    <source>
        <dbReference type="EMBL" id="ADG88428.1"/>
    </source>
</evidence>
<dbReference type="EMBL" id="CP001874">
    <property type="protein sequence ID" value="ADG88428.1"/>
    <property type="molecule type" value="Genomic_DNA"/>
</dbReference>
<organism evidence="10 11">
    <name type="scientific">Thermobispora bispora (strain ATCC 19993 / DSM 43833 / CBS 139.67 / JCM 10125 / KCTC 9307 / NBRC 14880 / R51)</name>
    <dbReference type="NCBI Taxonomy" id="469371"/>
    <lineage>
        <taxon>Bacteria</taxon>
        <taxon>Bacillati</taxon>
        <taxon>Actinomycetota</taxon>
        <taxon>Actinomycetes</taxon>
        <taxon>Streptosporangiales</taxon>
        <taxon>Streptosporangiaceae</taxon>
        <taxon>Thermobispora</taxon>
    </lineage>
</organism>
<comment type="subcellular location">
    <subcellularLocation>
        <location evidence="1">Cell membrane</location>
        <topology evidence="1">Multi-pass membrane protein</topology>
    </subcellularLocation>
</comment>
<name>D6YB68_THEBD</name>
<dbReference type="PANTHER" id="PTHR24221:SF590">
    <property type="entry name" value="COMPONENT LINKED WITH THE ASSEMBLY OF CYTOCHROME' TRANSPORT TRANSMEMBRANE ATP-BINDING PROTEIN ABC TRANSPORTER CYDD-RELATED"/>
    <property type="match status" value="1"/>
</dbReference>
<accession>D6YB68</accession>
<dbReference type="InterPro" id="IPR039421">
    <property type="entry name" value="Type_1_exporter"/>
</dbReference>
<dbReference type="PANTHER" id="PTHR24221">
    <property type="entry name" value="ATP-BINDING CASSETTE SUB-FAMILY B"/>
    <property type="match status" value="1"/>
</dbReference>
<feature type="domain" description="ABC transmembrane type-1" evidence="9">
    <location>
        <begin position="40"/>
        <end position="306"/>
    </location>
</feature>
<dbReference type="Gene3D" id="3.40.50.300">
    <property type="entry name" value="P-loop containing nucleotide triphosphate hydrolases"/>
    <property type="match status" value="1"/>
</dbReference>
<feature type="transmembrane region" description="Helical" evidence="7">
    <location>
        <begin position="274"/>
        <end position="302"/>
    </location>
</feature>
<dbReference type="InterPro" id="IPR036640">
    <property type="entry name" value="ABC1_TM_sf"/>
</dbReference>
<dbReference type="AlphaFoldDB" id="D6YB68"/>
<dbReference type="InterPro" id="IPR011527">
    <property type="entry name" value="ABC1_TM_dom"/>
</dbReference>
<feature type="domain" description="ABC transporter" evidence="8">
    <location>
        <begin position="339"/>
        <end position="545"/>
    </location>
</feature>
<dbReference type="InterPro" id="IPR003593">
    <property type="entry name" value="AAA+_ATPase"/>
</dbReference>
<evidence type="ECO:0000256" key="5">
    <source>
        <dbReference type="ARBA" id="ARBA00022989"/>
    </source>
</evidence>
<dbReference type="SUPFAM" id="SSF52540">
    <property type="entry name" value="P-loop containing nucleoside triphosphate hydrolases"/>
    <property type="match status" value="1"/>
</dbReference>
<evidence type="ECO:0000256" key="3">
    <source>
        <dbReference type="ARBA" id="ARBA00022741"/>
    </source>
</evidence>
<dbReference type="InterPro" id="IPR017871">
    <property type="entry name" value="ABC_transporter-like_CS"/>
</dbReference>
<sequence length="547" mass="55624">MSGPVPSAPRPALPVRGHVLAAVVCGWLSAAGLCLCYLGIGGLIDAVTAGGAIGWRGPGLMGAGIALAVAGALGRGHASGAGEATAEIAVRERIHEAILARGPLGRSRPARGPVTGSLASLATEGAAKVAAWRGGFLGELIAAVTTPLVVVAVVAVVADPAAAAALLAVVAAVPLVIGGFQRLFRTSTAGYQAQSRRLAAQFLESIQGLRLLTLLGAAGRRSRLLAEESERHRRATMRLLAGNQVVLLVTDVAFYGALIGAGTAVALVRHAAGAISLGTAIALVLISLLLTEPIGVVGRFFYIAMAGRAAERQVVHAIAGAGERRAVPPPEAGDGEAAVELAGVVAGYGDGPAVLDGVDLRVGHGEMVALVGPSGVGKSTLLSVLAGELAPRAGTVRLSAPGGGPARAVLVPQRAWLFTGTVAGNLRLADPDADEERMWWALRQAHLAEEVEAMPGGLDARVGEEGLTLSGGQAQRLALARALLTDADVLLLDEPTGHIDGRSERLIIDTLRRLRGTRTILVATHSAAVMEVADRVVELAAAREVAR</sequence>
<dbReference type="Pfam" id="PF00664">
    <property type="entry name" value="ABC_membrane"/>
    <property type="match status" value="1"/>
</dbReference>
<dbReference type="eggNOG" id="COG1132">
    <property type="taxonomic scope" value="Bacteria"/>
</dbReference>
<dbReference type="PROSITE" id="PS00211">
    <property type="entry name" value="ABC_TRANSPORTER_1"/>
    <property type="match status" value="1"/>
</dbReference>
<dbReference type="GO" id="GO:0140359">
    <property type="term" value="F:ABC-type transporter activity"/>
    <property type="evidence" value="ECO:0007669"/>
    <property type="project" value="InterPro"/>
</dbReference>
<keyword evidence="11" id="KW-1185">Reference proteome</keyword>
<dbReference type="Proteomes" id="UP000006640">
    <property type="component" value="Chromosome"/>
</dbReference>
<dbReference type="SMART" id="SM00382">
    <property type="entry name" value="AAA"/>
    <property type="match status" value="1"/>
</dbReference>
<dbReference type="STRING" id="469371.Tbis_1715"/>
<evidence type="ECO:0000256" key="1">
    <source>
        <dbReference type="ARBA" id="ARBA00004651"/>
    </source>
</evidence>
<dbReference type="Gene3D" id="1.20.1560.10">
    <property type="entry name" value="ABC transporter type 1, transmembrane domain"/>
    <property type="match status" value="1"/>
</dbReference>
<keyword evidence="6 7" id="KW-0472">Membrane</keyword>
<keyword evidence="4" id="KW-0067">ATP-binding</keyword>
<dbReference type="InterPro" id="IPR027417">
    <property type="entry name" value="P-loop_NTPase"/>
</dbReference>
<evidence type="ECO:0000259" key="8">
    <source>
        <dbReference type="PROSITE" id="PS50893"/>
    </source>
</evidence>
<dbReference type="PROSITE" id="PS50893">
    <property type="entry name" value="ABC_TRANSPORTER_2"/>
    <property type="match status" value="1"/>
</dbReference>
<dbReference type="KEGG" id="tbi:Tbis_1715"/>
<dbReference type="InterPro" id="IPR003439">
    <property type="entry name" value="ABC_transporter-like_ATP-bd"/>
</dbReference>
<gene>
    <name evidence="10" type="ordered locus">Tbis_1715</name>
</gene>
<keyword evidence="2 7" id="KW-0812">Transmembrane</keyword>
<evidence type="ECO:0000256" key="4">
    <source>
        <dbReference type="ARBA" id="ARBA00022840"/>
    </source>
</evidence>
<evidence type="ECO:0000256" key="7">
    <source>
        <dbReference type="SAM" id="Phobius"/>
    </source>
</evidence>
<feature type="transmembrane region" description="Helical" evidence="7">
    <location>
        <begin position="136"/>
        <end position="158"/>
    </location>
</feature>
<feature type="transmembrane region" description="Helical" evidence="7">
    <location>
        <begin position="20"/>
        <end position="40"/>
    </location>
</feature>
<evidence type="ECO:0000313" key="11">
    <source>
        <dbReference type="Proteomes" id="UP000006640"/>
    </source>
</evidence>
<dbReference type="RefSeq" id="WP_013131961.1">
    <property type="nucleotide sequence ID" value="NC_014165.1"/>
</dbReference>
<dbReference type="GO" id="GO:0005524">
    <property type="term" value="F:ATP binding"/>
    <property type="evidence" value="ECO:0007669"/>
    <property type="project" value="UniProtKB-KW"/>
</dbReference>
<keyword evidence="5 7" id="KW-1133">Transmembrane helix</keyword>
<dbReference type="SUPFAM" id="SSF90123">
    <property type="entry name" value="ABC transporter transmembrane region"/>
    <property type="match status" value="1"/>
</dbReference>
<dbReference type="OrthoDB" id="9806127at2"/>
<evidence type="ECO:0000256" key="6">
    <source>
        <dbReference type="ARBA" id="ARBA00023136"/>
    </source>
</evidence>
<proteinExistence type="predicted"/>
<evidence type="ECO:0000256" key="2">
    <source>
        <dbReference type="ARBA" id="ARBA00022692"/>
    </source>
</evidence>
<feature type="transmembrane region" description="Helical" evidence="7">
    <location>
        <begin position="245"/>
        <end position="268"/>
    </location>
</feature>
<feature type="transmembrane region" description="Helical" evidence="7">
    <location>
        <begin position="164"/>
        <end position="184"/>
    </location>
</feature>
<dbReference type="Pfam" id="PF00005">
    <property type="entry name" value="ABC_tran"/>
    <property type="match status" value="1"/>
</dbReference>